<evidence type="ECO:0000259" key="2">
    <source>
        <dbReference type="Pfam" id="PF01364"/>
    </source>
</evidence>
<sequence length="918" mass="102211">MKASQTLKSISRERLFLLLRTALSTQSYRFARQASLLWLSAYSGDLEVGCMLAQALSGEGKREQAIKILERLVEVDPEFCEAQDALCKLGDQAGMGVSQQRKEILAALDGLSHPTRAEMDSFFTESGLIEDGMGKERQIVELITRYPSEVLPAIQHLSLVYQRNNDAETVNLAKIYHKRWPECLQIKLILADALIELGQDSQAIHLLHESVARDAAAQVARRLWGSDFKYRPLWPETFGIKFDLQVPPEVARQLGWNQLGQGDAHATAALLVEETSQALAPEETVADSLESLYEAAQSDAEPEEVLEPKPADEVLVEMPQVRTAFDQPETAAYDKQDVPPISSGGPKKSASRTRTEKNVRVNPIEETFEKLAKKFKKPELVRNDSRFPMYVIFSSKLGLEKKYGLQTRIVLEKEMKRLEDAIKKRPGWGAMVFMPDDIESANQLRLPAVDEIDPWKLKLALADLDQALSKKGAMIGALLIVGGPDVVPFHKLPNPTDDMDREVYSDNPYATVDGNYYVPEWPVGRLVGEAGTDAGMLLDQIRRLTKAQAQQTSEIPWWQMFLQPIMALLETASKFKPKSMLTRSQPFGYTASVWRRSSMAVFRPVGDGKTLLVSPPQFSGSFEAKKVVESQIGYYNLHGLEDTAEWYGQKDVSENYNGPDYPIALCPRDLVKNGRAPSVVFSEACYGAHITGKTEDKSIALKFLSIGSNAFVGSTGIAYGSVTTPLIGADLLAYLFWRYMKEGKTAGEALVRAKVDLVQQLKRSQGYLDGEDQKTLISFVLYGDPLATINGQKGDMKNFARSKEKVSVLTVSDNGDQSHVEKVVPVEILREVKEVVEDYLPGLSDAEIQVRRQEVPMVISSQGERFPDPAAKVQSEQSEEQVLVTMKKQVTVAHHVHHHFARVTLDPNGKMVKLAVSR</sequence>
<evidence type="ECO:0000256" key="1">
    <source>
        <dbReference type="SAM" id="MobiDB-lite"/>
    </source>
</evidence>
<dbReference type="AlphaFoldDB" id="A0A0P6XLE6"/>
<proteinExistence type="predicted"/>
<dbReference type="GO" id="GO:0008234">
    <property type="term" value="F:cysteine-type peptidase activity"/>
    <property type="evidence" value="ECO:0007669"/>
    <property type="project" value="InterPro"/>
</dbReference>
<gene>
    <name evidence="3" type="ORF">ADN00_00900</name>
</gene>
<feature type="domain" description="Gingipain" evidence="2">
    <location>
        <begin position="672"/>
        <end position="787"/>
    </location>
</feature>
<dbReference type="Proteomes" id="UP000050417">
    <property type="component" value="Unassembled WGS sequence"/>
</dbReference>
<keyword evidence="4" id="KW-1185">Reference proteome</keyword>
<protein>
    <recommendedName>
        <fullName evidence="2">Gingipain domain-containing protein</fullName>
    </recommendedName>
</protein>
<dbReference type="InterPro" id="IPR011990">
    <property type="entry name" value="TPR-like_helical_dom_sf"/>
</dbReference>
<name>A0A0P6XLE6_9CHLR</name>
<dbReference type="RefSeq" id="WP_075061065.1">
    <property type="nucleotide sequence ID" value="NZ_LGCL01000002.1"/>
</dbReference>
<dbReference type="EMBL" id="LGCL01000002">
    <property type="protein sequence ID" value="KPL81113.1"/>
    <property type="molecule type" value="Genomic_DNA"/>
</dbReference>
<accession>A0A0P6XLE6</accession>
<dbReference type="OrthoDB" id="139227at2"/>
<dbReference type="Pfam" id="PF01364">
    <property type="entry name" value="Peptidase_C25"/>
    <property type="match status" value="1"/>
</dbReference>
<organism evidence="3 4">
    <name type="scientific">Ornatilinea apprima</name>
    <dbReference type="NCBI Taxonomy" id="1134406"/>
    <lineage>
        <taxon>Bacteria</taxon>
        <taxon>Bacillati</taxon>
        <taxon>Chloroflexota</taxon>
        <taxon>Anaerolineae</taxon>
        <taxon>Anaerolineales</taxon>
        <taxon>Anaerolineaceae</taxon>
        <taxon>Ornatilinea</taxon>
    </lineage>
</organism>
<evidence type="ECO:0000313" key="4">
    <source>
        <dbReference type="Proteomes" id="UP000050417"/>
    </source>
</evidence>
<dbReference type="Gene3D" id="1.25.40.10">
    <property type="entry name" value="Tetratricopeptide repeat domain"/>
    <property type="match status" value="1"/>
</dbReference>
<dbReference type="STRING" id="1134406.ADN00_00900"/>
<reference evidence="3 4" key="1">
    <citation type="submission" date="2015-07" db="EMBL/GenBank/DDBJ databases">
        <title>Genome sequence of Ornatilinea apprima DSM 23815.</title>
        <authorList>
            <person name="Hemp J."/>
            <person name="Ward L.M."/>
            <person name="Pace L.A."/>
            <person name="Fischer W.W."/>
        </authorList>
    </citation>
    <scope>NUCLEOTIDE SEQUENCE [LARGE SCALE GENOMIC DNA]</scope>
    <source>
        <strain evidence="3 4">P3M-1</strain>
    </source>
</reference>
<comment type="caution">
    <text evidence="3">The sequence shown here is derived from an EMBL/GenBank/DDBJ whole genome shotgun (WGS) entry which is preliminary data.</text>
</comment>
<dbReference type="GO" id="GO:0006508">
    <property type="term" value="P:proteolysis"/>
    <property type="evidence" value="ECO:0007669"/>
    <property type="project" value="InterPro"/>
</dbReference>
<feature type="region of interest" description="Disordered" evidence="1">
    <location>
        <begin position="325"/>
        <end position="357"/>
    </location>
</feature>
<dbReference type="InterPro" id="IPR001769">
    <property type="entry name" value="Gingipain"/>
</dbReference>
<dbReference type="SUPFAM" id="SSF48452">
    <property type="entry name" value="TPR-like"/>
    <property type="match status" value="1"/>
</dbReference>
<dbReference type="Gene3D" id="3.40.50.1460">
    <property type="match status" value="1"/>
</dbReference>
<evidence type="ECO:0000313" key="3">
    <source>
        <dbReference type="EMBL" id="KPL81113.1"/>
    </source>
</evidence>